<gene>
    <name evidence="2" type="ORF">KAK06_13095</name>
</gene>
<evidence type="ECO:0000313" key="3">
    <source>
        <dbReference type="Proteomes" id="UP000678374"/>
    </source>
</evidence>
<sequence length="342" mass="35309">MTHAFAAVALSLSVGAASAGNYRLELLDNFNSVPGSRSYVYGIAPGGVVLGQSIDDAPPSQIAAVRWNGLQPTRLPAAGAGANAALAGNAAGVTVGEGRFQPSSNPQPVVWRADGSWDWLQLPTGPGQSMALAVNAGGVIAGYAEWPGLGWPQPTLWTEEVPAALPLPDGAVGGAVKALNDDGIAGGSLTISSTVTHAAVWIAGSPLDLGTLGGPRAVVSAVNRKGWLVGWSDTSDGSYTRPFYWTGNGLVELPTLDGTDAWATGINSKGQIVGYARRSGSDRAVIWINGSIADLNKRIDPMVSPKGWRLISAQGIDSAGRIAGMAVHRKTKVMMPYLMHPL</sequence>
<feature type="signal peptide" evidence="1">
    <location>
        <begin position="1"/>
        <end position="19"/>
    </location>
</feature>
<dbReference type="RefSeq" id="WP_210802555.1">
    <property type="nucleotide sequence ID" value="NZ_JAGQDE010000010.1"/>
</dbReference>
<reference evidence="2" key="1">
    <citation type="submission" date="2021-04" db="EMBL/GenBank/DDBJ databases">
        <title>The genome sequence of Ideonella sp. 4Y11.</title>
        <authorList>
            <person name="Liu Y."/>
        </authorList>
    </citation>
    <scope>NUCLEOTIDE SEQUENCE</scope>
    <source>
        <strain evidence="2">4Y11</strain>
    </source>
</reference>
<dbReference type="AlphaFoldDB" id="A0A940YJL8"/>
<evidence type="ECO:0000256" key="1">
    <source>
        <dbReference type="SAM" id="SignalP"/>
    </source>
</evidence>
<keyword evidence="1" id="KW-0732">Signal</keyword>
<dbReference type="Proteomes" id="UP000678374">
    <property type="component" value="Unassembled WGS sequence"/>
</dbReference>
<evidence type="ECO:0000313" key="2">
    <source>
        <dbReference type="EMBL" id="MBQ0959882.1"/>
    </source>
</evidence>
<dbReference type="NCBIfam" id="TIGR02913">
    <property type="entry name" value="HAF_rpt"/>
    <property type="match status" value="1"/>
</dbReference>
<feature type="chain" id="PRO_5036830561" description="HAF repeat-containing protein" evidence="1">
    <location>
        <begin position="20"/>
        <end position="342"/>
    </location>
</feature>
<protein>
    <recommendedName>
        <fullName evidence="4">HAF repeat-containing protein</fullName>
    </recommendedName>
</protein>
<dbReference type="InterPro" id="IPR014262">
    <property type="entry name" value="HAF_rpt"/>
</dbReference>
<name>A0A940YJL8_9BURK</name>
<accession>A0A940YJL8</accession>
<evidence type="ECO:0008006" key="4">
    <source>
        <dbReference type="Google" id="ProtNLM"/>
    </source>
</evidence>
<comment type="caution">
    <text evidence="2">The sequence shown here is derived from an EMBL/GenBank/DDBJ whole genome shotgun (WGS) entry which is preliminary data.</text>
</comment>
<dbReference type="EMBL" id="JAGQDE010000010">
    <property type="protein sequence ID" value="MBQ0959882.1"/>
    <property type="molecule type" value="Genomic_DNA"/>
</dbReference>
<proteinExistence type="predicted"/>
<keyword evidence="3" id="KW-1185">Reference proteome</keyword>
<organism evidence="2 3">
    <name type="scientific">Ideonella aquatica</name>
    <dbReference type="NCBI Taxonomy" id="2824119"/>
    <lineage>
        <taxon>Bacteria</taxon>
        <taxon>Pseudomonadati</taxon>
        <taxon>Pseudomonadota</taxon>
        <taxon>Betaproteobacteria</taxon>
        <taxon>Burkholderiales</taxon>
        <taxon>Sphaerotilaceae</taxon>
        <taxon>Ideonella</taxon>
    </lineage>
</organism>